<reference evidence="1" key="1">
    <citation type="submission" date="2014-11" db="EMBL/GenBank/DDBJ databases">
        <authorList>
            <person name="Amaro Gonzalez C."/>
        </authorList>
    </citation>
    <scope>NUCLEOTIDE SEQUENCE</scope>
</reference>
<proteinExistence type="predicted"/>
<organism evidence="1">
    <name type="scientific">Anguilla anguilla</name>
    <name type="common">European freshwater eel</name>
    <name type="synonym">Muraena anguilla</name>
    <dbReference type="NCBI Taxonomy" id="7936"/>
    <lineage>
        <taxon>Eukaryota</taxon>
        <taxon>Metazoa</taxon>
        <taxon>Chordata</taxon>
        <taxon>Craniata</taxon>
        <taxon>Vertebrata</taxon>
        <taxon>Euteleostomi</taxon>
        <taxon>Actinopterygii</taxon>
        <taxon>Neopterygii</taxon>
        <taxon>Teleostei</taxon>
        <taxon>Anguilliformes</taxon>
        <taxon>Anguillidae</taxon>
        <taxon>Anguilla</taxon>
    </lineage>
</organism>
<name>A0A0E9S7B8_ANGAN</name>
<evidence type="ECO:0000313" key="1">
    <source>
        <dbReference type="EMBL" id="JAH37171.1"/>
    </source>
</evidence>
<dbReference type="AlphaFoldDB" id="A0A0E9S7B8"/>
<reference evidence="1" key="2">
    <citation type="journal article" date="2015" name="Fish Shellfish Immunol.">
        <title>Early steps in the European eel (Anguilla anguilla)-Vibrio vulnificus interaction in the gills: Role of the RtxA13 toxin.</title>
        <authorList>
            <person name="Callol A."/>
            <person name="Pajuelo D."/>
            <person name="Ebbesson L."/>
            <person name="Teles M."/>
            <person name="MacKenzie S."/>
            <person name="Amaro C."/>
        </authorList>
    </citation>
    <scope>NUCLEOTIDE SEQUENCE</scope>
</reference>
<accession>A0A0E9S7B8</accession>
<sequence>MERYAKPKEFWVPKQRHYRDNDTGLNAWLSPVSHTAGPGATCSAN</sequence>
<dbReference type="EMBL" id="GBXM01071406">
    <property type="protein sequence ID" value="JAH37171.1"/>
    <property type="molecule type" value="Transcribed_RNA"/>
</dbReference>
<protein>
    <submittedName>
        <fullName evidence="1">Uncharacterized protein</fullName>
    </submittedName>
</protein>